<protein>
    <recommendedName>
        <fullName evidence="3">Minor tail protein</fullName>
    </recommendedName>
</protein>
<dbReference type="RefSeq" id="WP_208195209.1">
    <property type="nucleotide sequence ID" value="NZ_CP076023.1"/>
</dbReference>
<dbReference type="Proteomes" id="UP000679335">
    <property type="component" value="Chromosome"/>
</dbReference>
<proteinExistence type="predicted"/>
<name>A0ABX8GGN7_9CELL</name>
<evidence type="ECO:0008006" key="3">
    <source>
        <dbReference type="Google" id="ProtNLM"/>
    </source>
</evidence>
<sequence length="305" mass="32613">MLQYFSYVGHEPFRGPLRVASGFELVEVAEVGHRLQTETSAAPVSRVAVNVQSFAYDASTGDLEVGITPLLSTDGQGWLAEVTFVVICTDSGVAHIARVSTGGVGTSEVSMSKYLPGAIPVGMDYVGMATQIWDVGTDAGPLLLNGVAAHVNNLSVTPPNLWLDYWGVLRDSAWTAPMFFEWQALVLAFDPAEMSRATTSLPYQYTWLAHNVVTRNFFAGPITAPPGAPVTGFLDAYEGSVLGFGQLINGPEHRVWCVEASASPPSLTPTGAITSYGTFLGTTYGDTVTTEPYLLQVSRCAAWLH</sequence>
<evidence type="ECO:0000313" key="1">
    <source>
        <dbReference type="EMBL" id="QWC14704.1"/>
    </source>
</evidence>
<keyword evidence="2" id="KW-1185">Reference proteome</keyword>
<organism evidence="1 2">
    <name type="scientific">Cellulomonas dongxiuzhuiae</name>
    <dbReference type="NCBI Taxonomy" id="2819979"/>
    <lineage>
        <taxon>Bacteria</taxon>
        <taxon>Bacillati</taxon>
        <taxon>Actinomycetota</taxon>
        <taxon>Actinomycetes</taxon>
        <taxon>Micrococcales</taxon>
        <taxon>Cellulomonadaceae</taxon>
        <taxon>Cellulomonas</taxon>
    </lineage>
</organism>
<reference evidence="1 2" key="1">
    <citation type="submission" date="2021-05" db="EMBL/GenBank/DDBJ databases">
        <title>Novel species in genus Cellulomonas.</title>
        <authorList>
            <person name="Zhang G."/>
        </authorList>
    </citation>
    <scope>NUCLEOTIDE SEQUENCE [LARGE SCALE GENOMIC DNA]</scope>
    <source>
        <strain evidence="2">zg-ZUI157</strain>
    </source>
</reference>
<gene>
    <name evidence="1" type="ORF">KKR89_09970</name>
</gene>
<evidence type="ECO:0000313" key="2">
    <source>
        <dbReference type="Proteomes" id="UP000679335"/>
    </source>
</evidence>
<accession>A0ABX8GGN7</accession>
<dbReference type="EMBL" id="CP076023">
    <property type="protein sequence ID" value="QWC14704.1"/>
    <property type="molecule type" value="Genomic_DNA"/>
</dbReference>